<dbReference type="AlphaFoldDB" id="A0A2S3ZG27"/>
<dbReference type="Proteomes" id="UP000237340">
    <property type="component" value="Unassembled WGS sequence"/>
</dbReference>
<gene>
    <name evidence="4" type="ORF">C3B61_09515</name>
</gene>
<dbReference type="EMBL" id="PPXD01000011">
    <property type="protein sequence ID" value="POH65993.1"/>
    <property type="molecule type" value="Genomic_DNA"/>
</dbReference>
<evidence type="ECO:0000256" key="2">
    <source>
        <dbReference type="SAM" id="Phobius"/>
    </source>
</evidence>
<organism evidence="4 5">
    <name type="scientific">Cryobacterium zongtaii</name>
    <dbReference type="NCBI Taxonomy" id="1259217"/>
    <lineage>
        <taxon>Bacteria</taxon>
        <taxon>Bacillati</taxon>
        <taxon>Actinomycetota</taxon>
        <taxon>Actinomycetes</taxon>
        <taxon>Micrococcales</taxon>
        <taxon>Microbacteriaceae</taxon>
        <taxon>Cryobacterium</taxon>
    </lineage>
</organism>
<keyword evidence="2" id="KW-1133">Transmembrane helix</keyword>
<accession>A0A2S3ZG27</accession>
<name>A0A2S3ZG27_9MICO</name>
<comment type="caution">
    <text evidence="4">The sequence shown here is derived from an EMBL/GenBank/DDBJ whole genome shotgun (WGS) entry which is preliminary data.</text>
</comment>
<keyword evidence="2" id="KW-0812">Transmembrane</keyword>
<sequence>MTEQISPERTSTGTRRRTPRLSRPLKPTAAKATGTLRGAVRPPTKSRRRPAVIAAGVALAIVGGLGSWYYASTVGNTVTVLSTQTDVARGATITSADLTTLQIAGGQDTPAFTAAQATDVIGQTATVDLPAGTLVTTANVGEGISIAAGQSIVGVALTVAQLPNYPLAAGDRVRVVDTPIAQGDPPATSPKSFVATVFTSRFDEGTGTWVVDLVVPAQEAADIAARSATGRVALILDAPKGE</sequence>
<dbReference type="RefSeq" id="WP_103460400.1">
    <property type="nucleotide sequence ID" value="NZ_PPXD01000011.1"/>
</dbReference>
<feature type="domain" description="SAF" evidence="3">
    <location>
        <begin position="78"/>
        <end position="141"/>
    </location>
</feature>
<feature type="region of interest" description="Disordered" evidence="1">
    <location>
        <begin position="1"/>
        <end position="48"/>
    </location>
</feature>
<dbReference type="Pfam" id="PF08666">
    <property type="entry name" value="SAF"/>
    <property type="match status" value="1"/>
</dbReference>
<dbReference type="InterPro" id="IPR013974">
    <property type="entry name" value="SAF"/>
</dbReference>
<evidence type="ECO:0000256" key="1">
    <source>
        <dbReference type="SAM" id="MobiDB-lite"/>
    </source>
</evidence>
<keyword evidence="2" id="KW-0472">Membrane</keyword>
<protein>
    <recommendedName>
        <fullName evidence="3">SAF domain-containing protein</fullName>
    </recommendedName>
</protein>
<dbReference type="SMART" id="SM00858">
    <property type="entry name" value="SAF"/>
    <property type="match status" value="1"/>
</dbReference>
<dbReference type="CDD" id="cd11614">
    <property type="entry name" value="SAF_CpaB_FlgA_like"/>
    <property type="match status" value="1"/>
</dbReference>
<evidence type="ECO:0000259" key="3">
    <source>
        <dbReference type="SMART" id="SM00858"/>
    </source>
</evidence>
<keyword evidence="5" id="KW-1185">Reference proteome</keyword>
<proteinExistence type="predicted"/>
<feature type="transmembrane region" description="Helical" evidence="2">
    <location>
        <begin position="51"/>
        <end position="71"/>
    </location>
</feature>
<evidence type="ECO:0000313" key="5">
    <source>
        <dbReference type="Proteomes" id="UP000237340"/>
    </source>
</evidence>
<evidence type="ECO:0000313" key="4">
    <source>
        <dbReference type="EMBL" id="POH65993.1"/>
    </source>
</evidence>
<reference evidence="4 5" key="1">
    <citation type="submission" date="2018-01" db="EMBL/GenBank/DDBJ databases">
        <title>Cryobacterium sp. nov., from glaciers in China.</title>
        <authorList>
            <person name="Liu Q."/>
            <person name="Xin Y.-H."/>
        </authorList>
    </citation>
    <scope>NUCLEOTIDE SEQUENCE [LARGE SCALE GENOMIC DNA]</scope>
    <source>
        <strain evidence="4 5">TMN-42</strain>
    </source>
</reference>